<protein>
    <recommendedName>
        <fullName evidence="1">DUF2268 domain-containing protein</fullName>
    </recommendedName>
</protein>
<dbReference type="Proteomes" id="UP000322997">
    <property type="component" value="Unassembled WGS sequence"/>
</dbReference>
<gene>
    <name evidence="2" type="ORF">FZC83_13180</name>
</gene>
<evidence type="ECO:0000313" key="3">
    <source>
        <dbReference type="Proteomes" id="UP000322997"/>
    </source>
</evidence>
<feature type="domain" description="DUF2268" evidence="1">
    <location>
        <begin position="64"/>
        <end position="253"/>
    </location>
</feature>
<dbReference type="InterPro" id="IPR018728">
    <property type="entry name" value="DUF2268"/>
</dbReference>
<evidence type="ECO:0000259" key="1">
    <source>
        <dbReference type="Pfam" id="PF10026"/>
    </source>
</evidence>
<proteinExistence type="predicted"/>
<accession>A0A5D4RUP8</accession>
<dbReference type="EMBL" id="VTEQ01000003">
    <property type="protein sequence ID" value="TYS54161.1"/>
    <property type="molecule type" value="Genomic_DNA"/>
</dbReference>
<name>A0A5D4RUP8_9BACI</name>
<dbReference type="AlphaFoldDB" id="A0A5D4RUP8"/>
<evidence type="ECO:0000313" key="2">
    <source>
        <dbReference type="EMBL" id="TYS54161.1"/>
    </source>
</evidence>
<organism evidence="2 3">
    <name type="scientific">Rossellomorea marisflavi</name>
    <dbReference type="NCBI Taxonomy" id="189381"/>
    <lineage>
        <taxon>Bacteria</taxon>
        <taxon>Bacillati</taxon>
        <taxon>Bacillota</taxon>
        <taxon>Bacilli</taxon>
        <taxon>Bacillales</taxon>
        <taxon>Bacillaceae</taxon>
        <taxon>Rossellomorea</taxon>
    </lineage>
</organism>
<sequence length="254" mass="30303">MMPVIPTDEWMDQTFDDPVELLERTKRGEGEAVAFYAYLRKQGMYRPSRQMEERFNELKSDDLWKRLSVFEKRYKRKWKGPDIPIYLFPLEPKRGLFREPAKKSGVCFFDEMFLFLQKLEDHKEYEALFVHEYHHCTRMKKLAGKEEEYTLLDSVIFEGLAENAVREYCGVDYAAPWTRKYTEKELSGWFKEWIEPHADLTRKSPLHDELLHGKRHYPELLGYAIGYRLVRSFAEKNGMNSVMMLGLPSETFLE</sequence>
<reference evidence="2 3" key="1">
    <citation type="submission" date="2019-08" db="EMBL/GenBank/DDBJ databases">
        <title>Bacillus genomes from the desert of Cuatro Cienegas, Coahuila.</title>
        <authorList>
            <person name="Olmedo-Alvarez G."/>
        </authorList>
    </citation>
    <scope>NUCLEOTIDE SEQUENCE [LARGE SCALE GENOMIC DNA]</scope>
    <source>
        <strain evidence="2 3">CH108_3D</strain>
    </source>
</reference>
<dbReference type="Pfam" id="PF10026">
    <property type="entry name" value="DUF2268"/>
    <property type="match status" value="1"/>
</dbReference>
<dbReference type="RefSeq" id="WP_148985439.1">
    <property type="nucleotide sequence ID" value="NZ_CP128801.1"/>
</dbReference>
<comment type="caution">
    <text evidence="2">The sequence shown here is derived from an EMBL/GenBank/DDBJ whole genome shotgun (WGS) entry which is preliminary data.</text>
</comment>